<name>A0A9Y2EV32_9FIRM</name>
<dbReference type="InterPro" id="IPR009303">
    <property type="entry name" value="DUF960"/>
</dbReference>
<dbReference type="Pfam" id="PF06124">
    <property type="entry name" value="DUF960"/>
    <property type="match status" value="1"/>
</dbReference>
<organism evidence="1 2">
    <name type="scientific">Selenobaculum gibii</name>
    <dbReference type="NCBI Taxonomy" id="3054208"/>
    <lineage>
        <taxon>Bacteria</taxon>
        <taxon>Bacillati</taxon>
        <taxon>Bacillota</taxon>
        <taxon>Negativicutes</taxon>
        <taxon>Selenomonadales</taxon>
        <taxon>Selenomonadaceae</taxon>
        <taxon>Selenobaculum</taxon>
    </lineage>
</organism>
<sequence length="99" mass="11473">MFDNKRYLTKGIGSTLPILTQIKIWQAINAMKVSKKDHLQVFCLSKMNTKDGIRQKIIHRQEEPKYQRTFLIDVDKAVETKIFVIDDGANATMLLADEY</sequence>
<dbReference type="KEGG" id="sgbi:P3F81_10395"/>
<protein>
    <submittedName>
        <fullName evidence="1">DUF960 family protein</fullName>
    </submittedName>
</protein>
<dbReference type="RefSeq" id="WP_147670081.1">
    <property type="nucleotide sequence ID" value="NZ_CP120678.1"/>
</dbReference>
<dbReference type="Gene3D" id="3.10.450.150">
    <property type="entry name" value="enterococcus faecalis protein"/>
    <property type="match status" value="1"/>
</dbReference>
<evidence type="ECO:0000313" key="1">
    <source>
        <dbReference type="EMBL" id="WIW70294.1"/>
    </source>
</evidence>
<reference evidence="1" key="1">
    <citation type="submission" date="2023-03" db="EMBL/GenBank/DDBJ databases">
        <title>Selenobaculum gbiensis gen. nov. sp. nov., a new bacterium isolated from the gut microbiota of IBD patient.</title>
        <authorList>
            <person name="Yeo S."/>
            <person name="Park H."/>
            <person name="Huh C.S."/>
        </authorList>
    </citation>
    <scope>NUCLEOTIDE SEQUENCE</scope>
    <source>
        <strain evidence="1">ICN-92133</strain>
    </source>
</reference>
<dbReference type="EMBL" id="CP120678">
    <property type="protein sequence ID" value="WIW70294.1"/>
    <property type="molecule type" value="Genomic_DNA"/>
</dbReference>
<accession>A0A9Y2EV32</accession>
<dbReference type="Proteomes" id="UP001243623">
    <property type="component" value="Chromosome"/>
</dbReference>
<evidence type="ECO:0000313" key="2">
    <source>
        <dbReference type="Proteomes" id="UP001243623"/>
    </source>
</evidence>
<proteinExistence type="predicted"/>
<gene>
    <name evidence="1" type="ORF">P3F81_10395</name>
</gene>
<dbReference type="AlphaFoldDB" id="A0A9Y2EV32"/>
<keyword evidence="2" id="KW-1185">Reference proteome</keyword>